<dbReference type="SUPFAM" id="SSF47384">
    <property type="entry name" value="Homodimeric domain of signal transducing histidine kinase"/>
    <property type="match status" value="1"/>
</dbReference>
<dbReference type="InterPro" id="IPR050736">
    <property type="entry name" value="Sensor_HK_Regulatory"/>
</dbReference>
<dbReference type="InterPro" id="IPR003661">
    <property type="entry name" value="HisK_dim/P_dom"/>
</dbReference>
<dbReference type="CDD" id="cd00082">
    <property type="entry name" value="HisKA"/>
    <property type="match status" value="1"/>
</dbReference>
<evidence type="ECO:0000256" key="5">
    <source>
        <dbReference type="ARBA" id="ARBA00022679"/>
    </source>
</evidence>
<dbReference type="Gene3D" id="3.30.565.10">
    <property type="entry name" value="Histidine kinase-like ATPase, C-terminal domain"/>
    <property type="match status" value="1"/>
</dbReference>
<dbReference type="PRINTS" id="PR00344">
    <property type="entry name" value="BCTRLSENSOR"/>
</dbReference>
<keyword evidence="6" id="KW-0418">Kinase</keyword>
<keyword evidence="7" id="KW-0902">Two-component regulatory system</keyword>
<evidence type="ECO:0000313" key="12">
    <source>
        <dbReference type="Proteomes" id="UP001165590"/>
    </source>
</evidence>
<organism evidence="11 12">
    <name type="scientific">Streptomyces ortus</name>
    <dbReference type="NCBI Taxonomy" id="2867268"/>
    <lineage>
        <taxon>Bacteria</taxon>
        <taxon>Bacillati</taxon>
        <taxon>Actinomycetota</taxon>
        <taxon>Actinomycetes</taxon>
        <taxon>Kitasatosporales</taxon>
        <taxon>Streptomycetaceae</taxon>
        <taxon>Streptomyces</taxon>
    </lineage>
</organism>
<dbReference type="InterPro" id="IPR036097">
    <property type="entry name" value="HisK_dim/P_sf"/>
</dbReference>
<evidence type="ECO:0000256" key="1">
    <source>
        <dbReference type="ARBA" id="ARBA00000085"/>
    </source>
</evidence>
<reference evidence="11" key="1">
    <citation type="journal article" date="2022" name="bioRxiv">
        <title>Discovery and biosynthetic assessment of Streptomyces ortus sp nov. isolated from a deep-sea sponge.</title>
        <authorList>
            <person name="Williams S.E."/>
        </authorList>
    </citation>
    <scope>NUCLEOTIDE SEQUENCE</scope>
    <source>
        <strain evidence="11">A15ISP2-DRY2</strain>
    </source>
</reference>
<dbReference type="Gene3D" id="1.10.287.130">
    <property type="match status" value="1"/>
</dbReference>
<comment type="caution">
    <text evidence="11">The sequence shown here is derived from an EMBL/GenBank/DDBJ whole genome shotgun (WGS) entry which is preliminary data.</text>
</comment>
<dbReference type="Pfam" id="PF00512">
    <property type="entry name" value="HisKA"/>
    <property type="match status" value="1"/>
</dbReference>
<proteinExistence type="predicted"/>
<dbReference type="Pfam" id="PF02518">
    <property type="entry name" value="HATPase_c"/>
    <property type="match status" value="1"/>
</dbReference>
<dbReference type="Proteomes" id="UP001165590">
    <property type="component" value="Unassembled WGS sequence"/>
</dbReference>
<accession>A0ABT3VHR6</accession>
<keyword evidence="4" id="KW-0597">Phosphoprotein</keyword>
<keyword evidence="11" id="KW-0547">Nucleotide-binding</keyword>
<dbReference type="InterPro" id="IPR036890">
    <property type="entry name" value="HATPase_C_sf"/>
</dbReference>
<protein>
    <recommendedName>
        <fullName evidence="3">histidine kinase</fullName>
        <ecNumber evidence="3">2.7.13.3</ecNumber>
    </recommendedName>
</protein>
<dbReference type="GO" id="GO:0005524">
    <property type="term" value="F:ATP binding"/>
    <property type="evidence" value="ECO:0007669"/>
    <property type="project" value="UniProtKB-KW"/>
</dbReference>
<dbReference type="SMART" id="SM00387">
    <property type="entry name" value="HATPase_c"/>
    <property type="match status" value="1"/>
</dbReference>
<keyword evidence="8" id="KW-0175">Coiled coil</keyword>
<feature type="coiled-coil region" evidence="8">
    <location>
        <begin position="165"/>
        <end position="241"/>
    </location>
</feature>
<dbReference type="InterPro" id="IPR004358">
    <property type="entry name" value="Sig_transdc_His_kin-like_C"/>
</dbReference>
<evidence type="ECO:0000256" key="3">
    <source>
        <dbReference type="ARBA" id="ARBA00012438"/>
    </source>
</evidence>
<dbReference type="SUPFAM" id="SSF55874">
    <property type="entry name" value="ATPase domain of HSP90 chaperone/DNA topoisomerase II/histidine kinase"/>
    <property type="match status" value="1"/>
</dbReference>
<dbReference type="SMART" id="SM00388">
    <property type="entry name" value="HisKA"/>
    <property type="match status" value="1"/>
</dbReference>
<feature type="domain" description="Histidine kinase" evidence="10">
    <location>
        <begin position="248"/>
        <end position="470"/>
    </location>
</feature>
<sequence>MSVVSDPGPRDDVPRHDNSSAVGPARTVAPFALSSSQDVFGLRRTAQQVGAALSLERQDQVRLATALSELGRDRLGCGGLEVSFGLVPAGRPTTLLVTFVWEDGPPAAQETLDLAAKLVGIEYETGPAGGRIAVSQPLPPETGSAAQQHARLAEVLKATSRSTEADDLRAQTRDLIATLEETRAQREELRHLNEELEETNRGVLALYTELTQELETTNSGVLALHTELEDKRHQLQEASEAKTRFWTNISHELRTPVNSVVALSTLLLAPSSPALTVEQREQVELIGSAGHTLLSLVSDLLDVAKAEAGHLEIHPEPVDLRLLVAHLRGLILSGHGHERVTLVTPLAEEQPRLVTDETLLVRILRNLCANALKFTERGEVRLEIDVDPEPSSPGVLFTVTDTGIGIPPEELDRVFEVFYQVRGPHQSGGLGTGLGLPYARTLAELLGGTLTLTSTVGVGTKVEVRLPDLGHEYTQPAQNRKGGP</sequence>
<dbReference type="PANTHER" id="PTHR43711:SF1">
    <property type="entry name" value="HISTIDINE KINASE 1"/>
    <property type="match status" value="1"/>
</dbReference>
<evidence type="ECO:0000256" key="6">
    <source>
        <dbReference type="ARBA" id="ARBA00022777"/>
    </source>
</evidence>
<dbReference type="RefSeq" id="WP_267030749.1">
    <property type="nucleotide sequence ID" value="NZ_JAIFZO010000002.1"/>
</dbReference>
<keyword evidence="11" id="KW-0067">ATP-binding</keyword>
<dbReference type="PROSITE" id="PS50109">
    <property type="entry name" value="HIS_KIN"/>
    <property type="match status" value="1"/>
</dbReference>
<dbReference type="PANTHER" id="PTHR43711">
    <property type="entry name" value="TWO-COMPONENT HISTIDINE KINASE"/>
    <property type="match status" value="1"/>
</dbReference>
<keyword evidence="5" id="KW-0808">Transferase</keyword>
<evidence type="ECO:0000256" key="9">
    <source>
        <dbReference type="SAM" id="MobiDB-lite"/>
    </source>
</evidence>
<name>A0ABT3VHR6_9ACTN</name>
<feature type="region of interest" description="Disordered" evidence="9">
    <location>
        <begin position="1"/>
        <end position="24"/>
    </location>
</feature>
<dbReference type="InterPro" id="IPR005467">
    <property type="entry name" value="His_kinase_dom"/>
</dbReference>
<comment type="catalytic activity">
    <reaction evidence="1">
        <text>ATP + protein L-histidine = ADP + protein N-phospho-L-histidine.</text>
        <dbReference type="EC" id="2.7.13.3"/>
    </reaction>
</comment>
<dbReference type="EC" id="2.7.13.3" evidence="3"/>
<dbReference type="EMBL" id="JAIFZO010000002">
    <property type="protein sequence ID" value="MCX4238459.1"/>
    <property type="molecule type" value="Genomic_DNA"/>
</dbReference>
<evidence type="ECO:0000256" key="7">
    <source>
        <dbReference type="ARBA" id="ARBA00023012"/>
    </source>
</evidence>
<gene>
    <name evidence="11" type="ORF">K3769_37955</name>
</gene>
<comment type="subcellular location">
    <subcellularLocation>
        <location evidence="2">Cell membrane</location>
    </subcellularLocation>
</comment>
<keyword evidence="12" id="KW-1185">Reference proteome</keyword>
<evidence type="ECO:0000259" key="10">
    <source>
        <dbReference type="PROSITE" id="PS50109"/>
    </source>
</evidence>
<feature type="compositionally biased region" description="Basic and acidic residues" evidence="9">
    <location>
        <begin position="8"/>
        <end position="18"/>
    </location>
</feature>
<evidence type="ECO:0000256" key="2">
    <source>
        <dbReference type="ARBA" id="ARBA00004236"/>
    </source>
</evidence>
<dbReference type="InterPro" id="IPR003594">
    <property type="entry name" value="HATPase_dom"/>
</dbReference>
<evidence type="ECO:0000256" key="8">
    <source>
        <dbReference type="SAM" id="Coils"/>
    </source>
</evidence>
<evidence type="ECO:0000313" key="11">
    <source>
        <dbReference type="EMBL" id="MCX4238459.1"/>
    </source>
</evidence>
<evidence type="ECO:0000256" key="4">
    <source>
        <dbReference type="ARBA" id="ARBA00022553"/>
    </source>
</evidence>